<dbReference type="GO" id="GO:0003924">
    <property type="term" value="F:GTPase activity"/>
    <property type="evidence" value="ECO:0007669"/>
    <property type="project" value="UniProtKB-UniRule"/>
</dbReference>
<keyword evidence="16" id="KW-0969">Cilium</keyword>
<keyword evidence="17" id="KW-1185">Reference proteome</keyword>
<dbReference type="GO" id="GO:0006614">
    <property type="term" value="P:SRP-dependent cotranslational protein targeting to membrane"/>
    <property type="evidence" value="ECO:0007669"/>
    <property type="project" value="UniProtKB-UniRule"/>
</dbReference>
<evidence type="ECO:0000256" key="7">
    <source>
        <dbReference type="ARBA" id="ARBA00022795"/>
    </source>
</evidence>
<evidence type="ECO:0000313" key="17">
    <source>
        <dbReference type="Proteomes" id="UP000011728"/>
    </source>
</evidence>
<keyword evidence="9" id="KW-0342">GTP-binding</keyword>
<dbReference type="AlphaFoldDB" id="M1MK42"/>
<dbReference type="CDD" id="cd17873">
    <property type="entry name" value="FlhF"/>
    <property type="match status" value="1"/>
</dbReference>
<proteinExistence type="inferred from homology"/>
<dbReference type="Proteomes" id="UP000011728">
    <property type="component" value="Chromosome"/>
</dbReference>
<keyword evidence="8" id="KW-0653">Protein transport</keyword>
<dbReference type="RefSeq" id="WP_015394570.1">
    <property type="nucleotide sequence ID" value="NC_020291.1"/>
</dbReference>
<dbReference type="GO" id="GO:0044781">
    <property type="term" value="P:bacterial-type flagellum organization"/>
    <property type="evidence" value="ECO:0007669"/>
    <property type="project" value="UniProtKB-UniRule"/>
</dbReference>
<keyword evidence="16" id="KW-0282">Flagellum</keyword>
<dbReference type="EMBL" id="CP004121">
    <property type="protein sequence ID" value="AGF58259.1"/>
    <property type="molecule type" value="Genomic_DNA"/>
</dbReference>
<evidence type="ECO:0000256" key="11">
    <source>
        <dbReference type="ARBA" id="ARBA00023225"/>
    </source>
</evidence>
<evidence type="ECO:0000256" key="3">
    <source>
        <dbReference type="ARBA" id="ARBA00014919"/>
    </source>
</evidence>
<dbReference type="SMART" id="SM00962">
    <property type="entry name" value="SRP54"/>
    <property type="match status" value="1"/>
</dbReference>
<protein>
    <recommendedName>
        <fullName evidence="3 13">Flagellar biosynthesis protein FlhF</fullName>
    </recommendedName>
</protein>
<feature type="domain" description="AAA+ ATPase" evidence="14">
    <location>
        <begin position="244"/>
        <end position="391"/>
    </location>
</feature>
<dbReference type="KEGG" id="csr:Cspa_c45060"/>
<dbReference type="PATRIC" id="fig|931276.5.peg.4542"/>
<evidence type="ECO:0000256" key="10">
    <source>
        <dbReference type="ARBA" id="ARBA00023136"/>
    </source>
</evidence>
<evidence type="ECO:0000256" key="9">
    <source>
        <dbReference type="ARBA" id="ARBA00023134"/>
    </source>
</evidence>
<comment type="function">
    <text evidence="12">Necessary for flagellar biosynthesis. May be involved in translocation of the flagellum.</text>
</comment>
<dbReference type="PANTHER" id="PTHR43134:SF3">
    <property type="entry name" value="FLAGELLAR BIOSYNTHESIS PROTEIN FLHF"/>
    <property type="match status" value="1"/>
</dbReference>
<accession>M1MK42</accession>
<name>M1MK42_9CLOT</name>
<dbReference type="GO" id="GO:0005525">
    <property type="term" value="F:GTP binding"/>
    <property type="evidence" value="ECO:0007669"/>
    <property type="project" value="UniProtKB-UniRule"/>
</dbReference>
<dbReference type="NCBIfam" id="TIGR03499">
    <property type="entry name" value="FlhF"/>
    <property type="match status" value="1"/>
</dbReference>
<dbReference type="InterPro" id="IPR047040">
    <property type="entry name" value="FlhF__GTPase_dom"/>
</dbReference>
<keyword evidence="7" id="KW-1005">Bacterial flagellum biogenesis</keyword>
<evidence type="ECO:0000313" key="16">
    <source>
        <dbReference type="EMBL" id="AGF58259.1"/>
    </source>
</evidence>
<evidence type="ECO:0000256" key="13">
    <source>
        <dbReference type="NCBIfam" id="TIGR03499"/>
    </source>
</evidence>
<dbReference type="GO" id="GO:0005886">
    <property type="term" value="C:plasma membrane"/>
    <property type="evidence" value="ECO:0007669"/>
    <property type="project" value="UniProtKB-SubCell"/>
</dbReference>
<comment type="similarity">
    <text evidence="2">Belongs to the GTP-binding SRP family.</text>
</comment>
<dbReference type="HOGENOM" id="CLU_009301_11_4_9"/>
<keyword evidence="4" id="KW-0813">Transport</keyword>
<gene>
    <name evidence="16" type="primary">flhF</name>
    <name evidence="16" type="ORF">Cspa_c45060</name>
</gene>
<evidence type="ECO:0000256" key="8">
    <source>
        <dbReference type="ARBA" id="ARBA00022927"/>
    </source>
</evidence>
<dbReference type="Gene3D" id="3.40.50.300">
    <property type="entry name" value="P-loop containing nucleotide triphosphate hydrolases"/>
    <property type="match status" value="1"/>
</dbReference>
<dbReference type="OrthoDB" id="9778554at2"/>
<organism evidence="16 17">
    <name type="scientific">Clostridium saccharoperbutylacetonicum N1-4(HMT)</name>
    <dbReference type="NCBI Taxonomy" id="931276"/>
    <lineage>
        <taxon>Bacteria</taxon>
        <taxon>Bacillati</taxon>
        <taxon>Bacillota</taxon>
        <taxon>Clostridia</taxon>
        <taxon>Eubacteriales</taxon>
        <taxon>Clostridiaceae</taxon>
        <taxon>Clostridium</taxon>
    </lineage>
</organism>
<keyword evidence="11" id="KW-1006">Bacterial flagellum protein export</keyword>
<feature type="domain" description="SRP54-type proteins GTP-binding" evidence="15">
    <location>
        <begin position="245"/>
        <end position="436"/>
    </location>
</feature>
<dbReference type="InterPro" id="IPR003593">
    <property type="entry name" value="AAA+_ATPase"/>
</dbReference>
<dbReference type="InterPro" id="IPR020006">
    <property type="entry name" value="FlhF"/>
</dbReference>
<dbReference type="PANTHER" id="PTHR43134">
    <property type="entry name" value="SIGNAL RECOGNITION PARTICLE RECEPTOR SUBUNIT ALPHA"/>
    <property type="match status" value="1"/>
</dbReference>
<keyword evidence="5" id="KW-1003">Cell membrane</keyword>
<evidence type="ECO:0000256" key="6">
    <source>
        <dbReference type="ARBA" id="ARBA00022741"/>
    </source>
</evidence>
<dbReference type="InterPro" id="IPR000897">
    <property type="entry name" value="SRP54_GTPase_dom"/>
</dbReference>
<comment type="subcellular location">
    <subcellularLocation>
        <location evidence="1">Cell membrane</location>
        <topology evidence="1">Peripheral membrane protein</topology>
        <orientation evidence="1">Cytoplasmic side</orientation>
    </subcellularLocation>
</comment>
<evidence type="ECO:0000259" key="14">
    <source>
        <dbReference type="SMART" id="SM00382"/>
    </source>
</evidence>
<dbReference type="InterPro" id="IPR027417">
    <property type="entry name" value="P-loop_NTPase"/>
</dbReference>
<reference evidence="16 17" key="1">
    <citation type="submission" date="2013-02" db="EMBL/GenBank/DDBJ databases">
        <title>Genome sequence of Clostridium saccharoperbutylacetonicum N1-4(HMT).</title>
        <authorList>
            <person name="Poehlein A."/>
            <person name="Daniel R."/>
        </authorList>
    </citation>
    <scope>NUCLEOTIDE SEQUENCE [LARGE SCALE GENOMIC DNA]</scope>
    <source>
        <strain evidence="17">N1-4(HMT)</strain>
    </source>
</reference>
<evidence type="ECO:0000256" key="1">
    <source>
        <dbReference type="ARBA" id="ARBA00004413"/>
    </source>
</evidence>
<dbReference type="SMART" id="SM00382">
    <property type="entry name" value="AAA"/>
    <property type="match status" value="1"/>
</dbReference>
<dbReference type="SUPFAM" id="SSF52540">
    <property type="entry name" value="P-loop containing nucleoside triphosphate hydrolases"/>
    <property type="match status" value="1"/>
</dbReference>
<evidence type="ECO:0000259" key="15">
    <source>
        <dbReference type="SMART" id="SM00962"/>
    </source>
</evidence>
<dbReference type="STRING" id="36745.CLSAP_42680"/>
<dbReference type="GO" id="GO:0005047">
    <property type="term" value="F:signal recognition particle binding"/>
    <property type="evidence" value="ECO:0007669"/>
    <property type="project" value="TreeGrafter"/>
</dbReference>
<keyword evidence="6" id="KW-0547">Nucleotide-binding</keyword>
<evidence type="ECO:0000256" key="2">
    <source>
        <dbReference type="ARBA" id="ARBA00008531"/>
    </source>
</evidence>
<evidence type="ECO:0000256" key="4">
    <source>
        <dbReference type="ARBA" id="ARBA00022448"/>
    </source>
</evidence>
<dbReference type="GO" id="GO:0015031">
    <property type="term" value="P:protein transport"/>
    <property type="evidence" value="ECO:0007669"/>
    <property type="project" value="UniProtKB-KW"/>
</dbReference>
<dbReference type="eggNOG" id="COG1419">
    <property type="taxonomic scope" value="Bacteria"/>
</dbReference>
<evidence type="ECO:0000256" key="5">
    <source>
        <dbReference type="ARBA" id="ARBA00022475"/>
    </source>
</evidence>
<dbReference type="Pfam" id="PF00448">
    <property type="entry name" value="SRP54"/>
    <property type="match status" value="1"/>
</dbReference>
<evidence type="ECO:0000256" key="12">
    <source>
        <dbReference type="ARBA" id="ARBA00025337"/>
    </source>
</evidence>
<keyword evidence="16" id="KW-0966">Cell projection</keyword>
<sequence>MIIKKYLVKDMNEGLTRIRYELGKDAIIISQRKVRRPGIIGLLSKKLIEVTAAVENSTDQEKDNRSFKQDKNYYKQKDEEEEFRNSLESIKKLMQNEMLSSNSNNIIKEEVKAETLFDKILEHNTNVEKETAKSKEENIPQINKADKTKIKAVKSNDEENSSMESIHKEVTELKDLLNKVIKTGTYGEISENLLQERLKDLDIDEALQEDILSVAETMKTEDIDEIEILRDVFERDILVARQNLTGRVVLVGPTGVGKTTTIAKLAGRLALVEKKKVGLITVDTYRIGAIEQLKTYAEIMNIPFKVVITMKEMEEAIEAMKECDVILIDTTGRSSKNAMQISELRAFVQKANPDHVDMVISATTKNSDIKSILKGYAELDFDNIIITKLDETTVYGSLYNIAKLSNKPVSFITIGQNVPDDIMVPTKEKIASFILGEEIIC</sequence>
<keyword evidence="10" id="KW-0472">Membrane</keyword>
<dbReference type="Gene3D" id="1.20.120.1380">
    <property type="entry name" value="Flagellar FlhF biosynthesis protein, N domain"/>
    <property type="match status" value="1"/>
</dbReference>
<dbReference type="FunFam" id="3.40.50.300:FF:000695">
    <property type="entry name" value="Flagellar biosynthesis regulator FlhF"/>
    <property type="match status" value="1"/>
</dbReference>